<dbReference type="GO" id="GO:0003677">
    <property type="term" value="F:DNA binding"/>
    <property type="evidence" value="ECO:0007669"/>
    <property type="project" value="UniProtKB-KW"/>
</dbReference>
<evidence type="ECO:0000259" key="5">
    <source>
        <dbReference type="PROSITE" id="PS50949"/>
    </source>
</evidence>
<evidence type="ECO:0000313" key="7">
    <source>
        <dbReference type="Proteomes" id="UP000176087"/>
    </source>
</evidence>
<feature type="domain" description="HTH gntR-type" evidence="5">
    <location>
        <begin position="11"/>
        <end position="80"/>
    </location>
</feature>
<dbReference type="SMART" id="SM00345">
    <property type="entry name" value="HTH_GNTR"/>
    <property type="match status" value="1"/>
</dbReference>
<dbReference type="PROSITE" id="PS50949">
    <property type="entry name" value="HTH_GNTR"/>
    <property type="match status" value="1"/>
</dbReference>
<dbReference type="RefSeq" id="WP_070012955.1">
    <property type="nucleotide sequence ID" value="NZ_LJGS01000044.1"/>
</dbReference>
<dbReference type="CDD" id="cd07377">
    <property type="entry name" value="WHTH_GntR"/>
    <property type="match status" value="1"/>
</dbReference>
<dbReference type="Pfam" id="PF00392">
    <property type="entry name" value="GntR"/>
    <property type="match status" value="1"/>
</dbReference>
<comment type="caution">
    <text evidence="6">The sequence shown here is derived from an EMBL/GenBank/DDBJ whole genome shotgun (WGS) entry which is preliminary data.</text>
</comment>
<dbReference type="InterPro" id="IPR036390">
    <property type="entry name" value="WH_DNA-bd_sf"/>
</dbReference>
<dbReference type="EMBL" id="LJGT01000038">
    <property type="protein sequence ID" value="OEU89967.1"/>
    <property type="molecule type" value="Genomic_DNA"/>
</dbReference>
<evidence type="ECO:0000256" key="2">
    <source>
        <dbReference type="ARBA" id="ARBA00023125"/>
    </source>
</evidence>
<dbReference type="PATRIC" id="fig|933944.5.peg.299"/>
<dbReference type="Proteomes" id="UP000176087">
    <property type="component" value="Unassembled WGS sequence"/>
</dbReference>
<keyword evidence="2" id="KW-0238">DNA-binding</keyword>
<dbReference type="PRINTS" id="PR00035">
    <property type="entry name" value="HTHGNTR"/>
</dbReference>
<evidence type="ECO:0000313" key="6">
    <source>
        <dbReference type="EMBL" id="OEU89967.1"/>
    </source>
</evidence>
<organism evidence="6 7">
    <name type="scientific">Streptomyces abyssalis</name>
    <dbReference type="NCBI Taxonomy" id="933944"/>
    <lineage>
        <taxon>Bacteria</taxon>
        <taxon>Bacillati</taxon>
        <taxon>Actinomycetota</taxon>
        <taxon>Actinomycetes</taxon>
        <taxon>Kitasatosporales</taxon>
        <taxon>Streptomycetaceae</taxon>
        <taxon>Streptomyces</taxon>
    </lineage>
</organism>
<feature type="region of interest" description="Disordered" evidence="4">
    <location>
        <begin position="64"/>
        <end position="89"/>
    </location>
</feature>
<evidence type="ECO:0000256" key="4">
    <source>
        <dbReference type="SAM" id="MobiDB-lite"/>
    </source>
</evidence>
<keyword evidence="1" id="KW-0805">Transcription regulation</keyword>
<name>A0A1E7JNV2_9ACTN</name>
<dbReference type="PANTHER" id="PTHR43537:SF24">
    <property type="entry name" value="GLUCONATE OPERON TRANSCRIPTIONAL REPRESSOR"/>
    <property type="match status" value="1"/>
</dbReference>
<dbReference type="PANTHER" id="PTHR43537">
    <property type="entry name" value="TRANSCRIPTIONAL REGULATOR, GNTR FAMILY"/>
    <property type="match status" value="1"/>
</dbReference>
<dbReference type="GO" id="GO:0003700">
    <property type="term" value="F:DNA-binding transcription factor activity"/>
    <property type="evidence" value="ECO:0007669"/>
    <property type="project" value="InterPro"/>
</dbReference>
<keyword evidence="7" id="KW-1185">Reference proteome</keyword>
<gene>
    <name evidence="6" type="ORF">AN215_10060</name>
</gene>
<protein>
    <recommendedName>
        <fullName evidence="5">HTH gntR-type domain-containing protein</fullName>
    </recommendedName>
</protein>
<dbReference type="SUPFAM" id="SSF46785">
    <property type="entry name" value="Winged helix' DNA-binding domain"/>
    <property type="match status" value="1"/>
</dbReference>
<sequence>MNRTSPAKGARPPHEVVAAALRERIDSGELPAGSRIPTQKDLAGEFGVNRTAVRQALHELKRHGLLTDTGRGAPPTVARAGASHEAPKPAGTELAERLYEAFRAEDVTIDTYSLTTETLNNALARPHRSIVDGNLAPRSITMRVIIPSPEAYLALPRLVDDPDDRRPLDRLHELQRTWATALRMSLSTFRDRYEIPEVSCEIRTVAATPLQKLYILNGTEALMGYYHVVRDEVSYRGERLDMFDVLGFESSLFHFSGAPDRQDKQDVAFMKHCQEWFDSLWDTIATPLDPSDGRYG</sequence>
<proteinExistence type="predicted"/>
<reference evidence="6 7" key="1">
    <citation type="journal article" date="2016" name="Front. Microbiol.">
        <title>Comparative Genomics Analysis of Streptomyces Species Reveals Their Adaptation to the Marine Environment and Their Diversity at the Genomic Level.</title>
        <authorList>
            <person name="Tian X."/>
            <person name="Zhang Z."/>
            <person name="Yang T."/>
            <person name="Chen M."/>
            <person name="Li J."/>
            <person name="Chen F."/>
            <person name="Yang J."/>
            <person name="Li W."/>
            <person name="Zhang B."/>
            <person name="Zhang Z."/>
            <person name="Wu J."/>
            <person name="Zhang C."/>
            <person name="Long L."/>
            <person name="Xiao J."/>
        </authorList>
    </citation>
    <scope>NUCLEOTIDE SEQUENCE [LARGE SCALE GENOMIC DNA]</scope>
    <source>
        <strain evidence="6 7">SCSIO 10390</strain>
    </source>
</reference>
<accession>A0A1E7JNV2</accession>
<keyword evidence="3" id="KW-0804">Transcription</keyword>
<evidence type="ECO:0000256" key="3">
    <source>
        <dbReference type="ARBA" id="ARBA00023163"/>
    </source>
</evidence>
<dbReference type="InterPro" id="IPR036388">
    <property type="entry name" value="WH-like_DNA-bd_sf"/>
</dbReference>
<dbReference type="OrthoDB" id="7363114at2"/>
<dbReference type="STRING" id="933944.AN215_10060"/>
<evidence type="ECO:0000256" key="1">
    <source>
        <dbReference type="ARBA" id="ARBA00023015"/>
    </source>
</evidence>
<dbReference type="InterPro" id="IPR000524">
    <property type="entry name" value="Tscrpt_reg_HTH_GntR"/>
</dbReference>
<dbReference type="Gene3D" id="1.10.10.10">
    <property type="entry name" value="Winged helix-like DNA-binding domain superfamily/Winged helix DNA-binding domain"/>
    <property type="match status" value="1"/>
</dbReference>
<dbReference type="AlphaFoldDB" id="A0A1E7JNV2"/>